<gene>
    <name evidence="3" type="ORF">QE109_08430</name>
</gene>
<dbReference type="Proteomes" id="UP001158045">
    <property type="component" value="Unassembled WGS sequence"/>
</dbReference>
<keyword evidence="1" id="KW-0378">Hydrolase</keyword>
<dbReference type="PANTHER" id="PTHR33308">
    <property type="entry name" value="PEPTIDOGLYCAN HYDROLASE FLGJ"/>
    <property type="match status" value="1"/>
</dbReference>
<keyword evidence="4" id="KW-1185">Reference proteome</keyword>
<dbReference type="InterPro" id="IPR023346">
    <property type="entry name" value="Lysozyme-like_dom_sf"/>
</dbReference>
<dbReference type="SUPFAM" id="SSF53955">
    <property type="entry name" value="Lysozyme-like"/>
    <property type="match status" value="1"/>
</dbReference>
<dbReference type="RefSeq" id="WP_281093999.1">
    <property type="nucleotide sequence ID" value="NZ_JARYZI010000004.1"/>
</dbReference>
<comment type="caution">
    <text evidence="3">The sequence shown here is derived from an EMBL/GenBank/DDBJ whole genome shotgun (WGS) entry which is preliminary data.</text>
</comment>
<protein>
    <submittedName>
        <fullName evidence="3">Glucosaminidase domain-containing protein</fullName>
    </submittedName>
</protein>
<dbReference type="Pfam" id="PF01832">
    <property type="entry name" value="Glucosaminidase"/>
    <property type="match status" value="1"/>
</dbReference>
<name>A0ABT6NCN6_9FIRM</name>
<reference evidence="3 4" key="1">
    <citation type="submission" date="2023-04" db="EMBL/GenBank/DDBJ databases">
        <title>Fusibacter bizertensis strain WBS, isolated from littoral bottom sediments of the Arctic seas - biochemical and genomic analysis.</title>
        <authorList>
            <person name="Brioukhanov A.L."/>
        </authorList>
    </citation>
    <scope>NUCLEOTIDE SEQUENCE [LARGE SCALE GENOMIC DNA]</scope>
    <source>
        <strain evidence="3 4">WBS</strain>
    </source>
</reference>
<evidence type="ECO:0000256" key="1">
    <source>
        <dbReference type="ARBA" id="ARBA00022801"/>
    </source>
</evidence>
<dbReference type="InterPro" id="IPR002901">
    <property type="entry name" value="MGlyc_endo_b_GlcNAc-like_dom"/>
</dbReference>
<sequence>MSNKIDINTKIQSSFEGPSKSYYQTKTRFDEILKNKLGIGKGASSEYSVSGYSDLSGITPTSNTNNYGIASSVNSIYDNVRLSSGASAAAIDEKLRGTELEGLGASFAKAEADYGVNAWFLTGLAIHESGYGTSKIAQDKNNLFGYQAYDATPYASAATFSSKSESIDYVAKYLSEAYLTPGGTYYNGTSVDSIGQRYATDPNWSSKVKKLMANLLSA</sequence>
<organism evidence="3 4">
    <name type="scientific">Fusibacter bizertensis</name>
    <dbReference type="NCBI Taxonomy" id="1488331"/>
    <lineage>
        <taxon>Bacteria</taxon>
        <taxon>Bacillati</taxon>
        <taxon>Bacillota</taxon>
        <taxon>Clostridia</taxon>
        <taxon>Eubacteriales</taxon>
        <taxon>Eubacteriales Family XII. Incertae Sedis</taxon>
        <taxon>Fusibacter</taxon>
    </lineage>
</organism>
<dbReference type="Gene3D" id="1.10.530.10">
    <property type="match status" value="1"/>
</dbReference>
<evidence type="ECO:0000313" key="3">
    <source>
        <dbReference type="EMBL" id="MDH8678171.1"/>
    </source>
</evidence>
<feature type="domain" description="Mannosyl-glycoprotein endo-beta-N-acetylglucosamidase-like" evidence="2">
    <location>
        <begin position="92"/>
        <end position="217"/>
    </location>
</feature>
<evidence type="ECO:0000259" key="2">
    <source>
        <dbReference type="SMART" id="SM00047"/>
    </source>
</evidence>
<dbReference type="SMART" id="SM00047">
    <property type="entry name" value="LYZ2"/>
    <property type="match status" value="1"/>
</dbReference>
<dbReference type="InterPro" id="IPR051056">
    <property type="entry name" value="Glycosyl_Hydrolase_73"/>
</dbReference>
<proteinExistence type="predicted"/>
<dbReference type="EMBL" id="JARYZI010000004">
    <property type="protein sequence ID" value="MDH8678171.1"/>
    <property type="molecule type" value="Genomic_DNA"/>
</dbReference>
<evidence type="ECO:0000313" key="4">
    <source>
        <dbReference type="Proteomes" id="UP001158045"/>
    </source>
</evidence>
<dbReference type="PANTHER" id="PTHR33308:SF9">
    <property type="entry name" value="PEPTIDOGLYCAN HYDROLASE FLGJ"/>
    <property type="match status" value="1"/>
</dbReference>
<accession>A0ABT6NCN6</accession>